<evidence type="ECO:0000259" key="6">
    <source>
        <dbReference type="PROSITE" id="PS50893"/>
    </source>
</evidence>
<evidence type="ECO:0000256" key="4">
    <source>
        <dbReference type="ARBA" id="ARBA00022840"/>
    </source>
</evidence>
<keyword evidence="3" id="KW-0547">Nucleotide-binding</keyword>
<dbReference type="EMBL" id="CCAZ020000001">
    <property type="protein sequence ID" value="CEG07017.1"/>
    <property type="molecule type" value="Genomic_DNA"/>
</dbReference>
<dbReference type="OrthoDB" id="9806149at2"/>
<feature type="domain" description="ABC transporter" evidence="6">
    <location>
        <begin position="15"/>
        <end position="259"/>
    </location>
</feature>
<dbReference type="InterPro" id="IPR051120">
    <property type="entry name" value="ABC_AA/LPS_Transport"/>
</dbReference>
<dbReference type="RefSeq" id="WP_048756835.1">
    <property type="nucleotide sequence ID" value="NZ_CCAZ020000001.1"/>
</dbReference>
<protein>
    <submittedName>
        <fullName evidence="7">Glutamine transport ATP-binding protein GlnQ</fullName>
    </submittedName>
</protein>
<proteinExistence type="inferred from homology"/>
<dbReference type="GO" id="GO:0015808">
    <property type="term" value="P:L-alanine transport"/>
    <property type="evidence" value="ECO:0007669"/>
    <property type="project" value="TreeGrafter"/>
</dbReference>
<evidence type="ECO:0000256" key="5">
    <source>
        <dbReference type="ARBA" id="ARBA00024722"/>
    </source>
</evidence>
<dbReference type="GO" id="GO:1903806">
    <property type="term" value="P:L-isoleucine import across plasma membrane"/>
    <property type="evidence" value="ECO:0007669"/>
    <property type="project" value="TreeGrafter"/>
</dbReference>
<sequence length="268" mass="28831">MQPQATLPKDDTPLFETVGVSKYYGAYRALHDVSFCLGDGEFISIVGPNGAGKTTIVNVVTGLLKPTMGEVRFLGCDIAGVGPVELGRRGMARAFQLVNVFPALTVRETLGVAIASRLKRVANPFRSLRRDAELQAEAERVAEVLGLRSRLDTVTSTLSQGEKKLLDIASAFALNPQVILLDEPTSGVSTGDKHAIMEVLVRAAKEAGVRGIVQVEHDMDLVARYSHRIVALQAGQVLADMPPDVFFSDPKMISAVVGTRPPKLKRVS</sequence>
<dbReference type="InterPro" id="IPR003439">
    <property type="entry name" value="ABC_transporter-like_ATP-bd"/>
</dbReference>
<dbReference type="GO" id="GO:0042941">
    <property type="term" value="P:D-alanine transmembrane transport"/>
    <property type="evidence" value="ECO:0007669"/>
    <property type="project" value="TreeGrafter"/>
</dbReference>
<gene>
    <name evidence="7" type="primary">glnQ_1</name>
    <name evidence="7" type="ORF">BN961_00398</name>
</gene>
<evidence type="ECO:0000313" key="7">
    <source>
        <dbReference type="EMBL" id="CEG07017.1"/>
    </source>
</evidence>
<dbReference type="AlphaFoldDB" id="A0A090ML30"/>
<evidence type="ECO:0000256" key="2">
    <source>
        <dbReference type="ARBA" id="ARBA00022448"/>
    </source>
</evidence>
<dbReference type="InterPro" id="IPR003593">
    <property type="entry name" value="AAA+_ATPase"/>
</dbReference>
<comment type="caution">
    <text evidence="7">The sequence shown here is derived from an EMBL/GenBank/DDBJ whole genome shotgun (WGS) entry which is preliminary data.</text>
</comment>
<dbReference type="PANTHER" id="PTHR45772:SF7">
    <property type="entry name" value="AMINO ACID ABC TRANSPORTER ATP-BINDING PROTEIN"/>
    <property type="match status" value="1"/>
</dbReference>
<comment type="similarity">
    <text evidence="1">Belongs to the ABC transporter superfamily.</text>
</comment>
<name>A0A090ML30_AFIFE</name>
<dbReference type="InterPro" id="IPR027417">
    <property type="entry name" value="P-loop_NTPase"/>
</dbReference>
<dbReference type="InterPro" id="IPR017871">
    <property type="entry name" value="ABC_transporter-like_CS"/>
</dbReference>
<dbReference type="Gene3D" id="3.40.50.300">
    <property type="entry name" value="P-loop containing nucleotide triphosphate hydrolases"/>
    <property type="match status" value="1"/>
</dbReference>
<organism evidence="7 8">
    <name type="scientific">Afipia felis</name>
    <name type="common">Cat scratch disease bacillus</name>
    <dbReference type="NCBI Taxonomy" id="1035"/>
    <lineage>
        <taxon>Bacteria</taxon>
        <taxon>Pseudomonadati</taxon>
        <taxon>Pseudomonadota</taxon>
        <taxon>Alphaproteobacteria</taxon>
        <taxon>Hyphomicrobiales</taxon>
        <taxon>Nitrobacteraceae</taxon>
        <taxon>Afipia</taxon>
    </lineage>
</organism>
<reference evidence="7 8" key="1">
    <citation type="journal article" date="2014" name="Genome Announc.">
        <title>Genome Sequence of Afipia felis Strain 76713, Isolated in Hospital Water Using an Amoeba Co-Culture Procedure.</title>
        <authorList>
            <person name="Benamar S."/>
            <person name="La Scola B."/>
            <person name="Croce O."/>
        </authorList>
    </citation>
    <scope>NUCLEOTIDE SEQUENCE [LARGE SCALE GENOMIC DNA]</scope>
    <source>
        <strain evidence="7 8">76713</strain>
    </source>
</reference>
<dbReference type="GO" id="GO:0015188">
    <property type="term" value="F:L-isoleucine transmembrane transporter activity"/>
    <property type="evidence" value="ECO:0007669"/>
    <property type="project" value="TreeGrafter"/>
</dbReference>
<dbReference type="GO" id="GO:0015192">
    <property type="term" value="F:L-phenylalanine transmembrane transporter activity"/>
    <property type="evidence" value="ECO:0007669"/>
    <property type="project" value="TreeGrafter"/>
</dbReference>
<evidence type="ECO:0000313" key="8">
    <source>
        <dbReference type="Proteomes" id="UP000035762"/>
    </source>
</evidence>
<accession>A0A090ML30</accession>
<keyword evidence="8" id="KW-1185">Reference proteome</keyword>
<keyword evidence="2" id="KW-0813">Transport</keyword>
<dbReference type="Pfam" id="PF00005">
    <property type="entry name" value="ABC_tran"/>
    <property type="match status" value="1"/>
</dbReference>
<evidence type="ECO:0000256" key="1">
    <source>
        <dbReference type="ARBA" id="ARBA00005417"/>
    </source>
</evidence>
<dbReference type="GO" id="GO:0005304">
    <property type="term" value="F:L-valine transmembrane transporter activity"/>
    <property type="evidence" value="ECO:0007669"/>
    <property type="project" value="TreeGrafter"/>
</dbReference>
<comment type="function">
    <text evidence="5">Involved in beta-(1--&gt;2)glucan export. Transmembrane domains (TMD) form a pore in the inner membrane and the ATP-binding domain (NBD) is responsible for energy generation.</text>
</comment>
<dbReference type="GO" id="GO:0005524">
    <property type="term" value="F:ATP binding"/>
    <property type="evidence" value="ECO:0007669"/>
    <property type="project" value="UniProtKB-KW"/>
</dbReference>
<dbReference type="PROSITE" id="PS00211">
    <property type="entry name" value="ABC_TRANSPORTER_1"/>
    <property type="match status" value="1"/>
</dbReference>
<dbReference type="PROSITE" id="PS50893">
    <property type="entry name" value="ABC_TRANSPORTER_2"/>
    <property type="match status" value="1"/>
</dbReference>
<dbReference type="SMART" id="SM00382">
    <property type="entry name" value="AAA"/>
    <property type="match status" value="1"/>
</dbReference>
<dbReference type="GO" id="GO:0016887">
    <property type="term" value="F:ATP hydrolysis activity"/>
    <property type="evidence" value="ECO:0007669"/>
    <property type="project" value="InterPro"/>
</dbReference>
<dbReference type="GO" id="GO:0005886">
    <property type="term" value="C:plasma membrane"/>
    <property type="evidence" value="ECO:0007669"/>
    <property type="project" value="TreeGrafter"/>
</dbReference>
<dbReference type="SUPFAM" id="SSF52540">
    <property type="entry name" value="P-loop containing nucleoside triphosphate hydrolases"/>
    <property type="match status" value="1"/>
</dbReference>
<dbReference type="STRING" id="1035.BN961_00398"/>
<evidence type="ECO:0000256" key="3">
    <source>
        <dbReference type="ARBA" id="ARBA00022741"/>
    </source>
</evidence>
<dbReference type="PANTHER" id="PTHR45772">
    <property type="entry name" value="CONSERVED COMPONENT OF ABC TRANSPORTER FOR NATURAL AMINO ACIDS-RELATED"/>
    <property type="match status" value="1"/>
</dbReference>
<dbReference type="Proteomes" id="UP000035762">
    <property type="component" value="Unassembled WGS sequence"/>
</dbReference>
<dbReference type="GO" id="GO:1903805">
    <property type="term" value="P:L-valine import across plasma membrane"/>
    <property type="evidence" value="ECO:0007669"/>
    <property type="project" value="TreeGrafter"/>
</dbReference>
<keyword evidence="4 7" id="KW-0067">ATP-binding</keyword>